<name>A0A942A5E8_9BACT</name>
<evidence type="ECO:0000256" key="4">
    <source>
        <dbReference type="ARBA" id="ARBA00023136"/>
    </source>
</evidence>
<organism evidence="6 7">
    <name type="scientific">Candidatus Scalindua arabica</name>
    <dbReference type="NCBI Taxonomy" id="1127984"/>
    <lineage>
        <taxon>Bacteria</taxon>
        <taxon>Pseudomonadati</taxon>
        <taxon>Planctomycetota</taxon>
        <taxon>Candidatus Brocadiia</taxon>
        <taxon>Candidatus Brocadiales</taxon>
        <taxon>Candidatus Scalinduaceae</taxon>
        <taxon>Candidatus Scalindua</taxon>
    </lineage>
</organism>
<feature type="transmembrane region" description="Helical" evidence="5">
    <location>
        <begin position="33"/>
        <end position="56"/>
    </location>
</feature>
<evidence type="ECO:0000313" key="7">
    <source>
        <dbReference type="Proteomes" id="UP000722750"/>
    </source>
</evidence>
<proteinExistence type="predicted"/>
<dbReference type="Proteomes" id="UP000722750">
    <property type="component" value="Unassembled WGS sequence"/>
</dbReference>
<dbReference type="Pfam" id="PF02674">
    <property type="entry name" value="Colicin_V"/>
    <property type="match status" value="1"/>
</dbReference>
<protein>
    <recommendedName>
        <fullName evidence="8">Colicin V production protein</fullName>
    </recommendedName>
</protein>
<dbReference type="PANTHER" id="PTHR37306:SF1">
    <property type="entry name" value="COLICIN V PRODUCTION PROTEIN"/>
    <property type="match status" value="1"/>
</dbReference>
<dbReference type="GO" id="GO:0009403">
    <property type="term" value="P:toxin biosynthetic process"/>
    <property type="evidence" value="ECO:0007669"/>
    <property type="project" value="InterPro"/>
</dbReference>
<feature type="transmembrane region" description="Helical" evidence="5">
    <location>
        <begin position="6"/>
        <end position="26"/>
    </location>
</feature>
<evidence type="ECO:0000256" key="5">
    <source>
        <dbReference type="SAM" id="Phobius"/>
    </source>
</evidence>
<evidence type="ECO:0000256" key="3">
    <source>
        <dbReference type="ARBA" id="ARBA00022989"/>
    </source>
</evidence>
<accession>A0A942A5E8</accession>
<comment type="subcellular location">
    <subcellularLocation>
        <location evidence="1">Membrane</location>
        <topology evidence="1">Multi-pass membrane protein</topology>
    </subcellularLocation>
</comment>
<evidence type="ECO:0000256" key="1">
    <source>
        <dbReference type="ARBA" id="ARBA00004141"/>
    </source>
</evidence>
<reference evidence="6" key="1">
    <citation type="journal article" date="2021" name="ISME J.">
        <title>Fine-scale metabolic discontinuity in a stratified prokaryote microbiome of a Red Sea deep halocline.</title>
        <authorList>
            <person name="Michoud G."/>
            <person name="Ngugi D.K."/>
            <person name="Barozzi A."/>
            <person name="Merlino G."/>
            <person name="Calleja M.L."/>
            <person name="Delgado-Huertas A."/>
            <person name="Moran X.A.G."/>
            <person name="Daffonchio D."/>
        </authorList>
    </citation>
    <scope>NUCLEOTIDE SEQUENCE</scope>
    <source>
        <strain evidence="6">SuakinDeep_MAG55_1</strain>
    </source>
</reference>
<gene>
    <name evidence="6" type="ORF">MAG551_02389</name>
</gene>
<feature type="transmembrane region" description="Helical" evidence="5">
    <location>
        <begin position="102"/>
        <end position="124"/>
    </location>
</feature>
<feature type="transmembrane region" description="Helical" evidence="5">
    <location>
        <begin position="62"/>
        <end position="81"/>
    </location>
</feature>
<dbReference type="InterPro" id="IPR003825">
    <property type="entry name" value="Colicin-V_CvpA"/>
</dbReference>
<comment type="caution">
    <text evidence="6">The sequence shown here is derived from an EMBL/GenBank/DDBJ whole genome shotgun (WGS) entry which is preliminary data.</text>
</comment>
<dbReference type="AlphaFoldDB" id="A0A942A5E8"/>
<sequence>MDWLDFTLIGVIATGTFFGIITGPLWQIYRLSSVALSAAVAFLIRGLTGNILNGIFSSEISVALGFAIVFGVILITTYAVGNLFRKFLTKRKFGFSGRLIGGFISFTKTVLTCWIIIAGVSFWGNERTGEIIGNSLVANNIEKVTQKVVPRIPQDVKDMSIVEKTIDEKKKKISEKKQN</sequence>
<evidence type="ECO:0000313" key="6">
    <source>
        <dbReference type="EMBL" id="MBS1259319.1"/>
    </source>
</evidence>
<dbReference type="GO" id="GO:0016020">
    <property type="term" value="C:membrane"/>
    <property type="evidence" value="ECO:0007669"/>
    <property type="project" value="UniProtKB-SubCell"/>
</dbReference>
<keyword evidence="3 5" id="KW-1133">Transmembrane helix</keyword>
<keyword evidence="4 5" id="KW-0472">Membrane</keyword>
<dbReference type="PANTHER" id="PTHR37306">
    <property type="entry name" value="COLICIN V PRODUCTION PROTEIN"/>
    <property type="match status" value="1"/>
</dbReference>
<dbReference type="EMBL" id="JAANXD010000089">
    <property type="protein sequence ID" value="MBS1259319.1"/>
    <property type="molecule type" value="Genomic_DNA"/>
</dbReference>
<keyword evidence="2 5" id="KW-0812">Transmembrane</keyword>
<evidence type="ECO:0000256" key="2">
    <source>
        <dbReference type="ARBA" id="ARBA00022692"/>
    </source>
</evidence>
<evidence type="ECO:0008006" key="8">
    <source>
        <dbReference type="Google" id="ProtNLM"/>
    </source>
</evidence>